<sequence>MTQLPSTTRSSSTPLSSSVEEKNTEDVAGKPNRSDSKVRPQQQNKTTKSDHSNDIDNQETQSSTNITVIPPP</sequence>
<feature type="compositionally biased region" description="Basic and acidic residues" evidence="1">
    <location>
        <begin position="19"/>
        <end position="38"/>
    </location>
</feature>
<dbReference type="Proteomes" id="UP001229421">
    <property type="component" value="Unassembled WGS sequence"/>
</dbReference>
<proteinExistence type="predicted"/>
<evidence type="ECO:0000313" key="3">
    <source>
        <dbReference type="Proteomes" id="UP001229421"/>
    </source>
</evidence>
<reference evidence="2" key="1">
    <citation type="journal article" date="2023" name="bioRxiv">
        <title>Improved chromosome-level genome assembly for marigold (Tagetes erecta).</title>
        <authorList>
            <person name="Jiang F."/>
            <person name="Yuan L."/>
            <person name="Wang S."/>
            <person name="Wang H."/>
            <person name="Xu D."/>
            <person name="Wang A."/>
            <person name="Fan W."/>
        </authorList>
    </citation>
    <scope>NUCLEOTIDE SEQUENCE</scope>
    <source>
        <strain evidence="2">WSJ</strain>
        <tissue evidence="2">Leaf</tissue>
    </source>
</reference>
<name>A0AAD8JKU2_TARER</name>
<dbReference type="AlphaFoldDB" id="A0AAD8JKU2"/>
<accession>A0AAD8JKU2</accession>
<evidence type="ECO:0000256" key="1">
    <source>
        <dbReference type="SAM" id="MobiDB-lite"/>
    </source>
</evidence>
<organism evidence="2 3">
    <name type="scientific">Tagetes erecta</name>
    <name type="common">African marigold</name>
    <dbReference type="NCBI Taxonomy" id="13708"/>
    <lineage>
        <taxon>Eukaryota</taxon>
        <taxon>Viridiplantae</taxon>
        <taxon>Streptophyta</taxon>
        <taxon>Embryophyta</taxon>
        <taxon>Tracheophyta</taxon>
        <taxon>Spermatophyta</taxon>
        <taxon>Magnoliopsida</taxon>
        <taxon>eudicotyledons</taxon>
        <taxon>Gunneridae</taxon>
        <taxon>Pentapetalae</taxon>
        <taxon>asterids</taxon>
        <taxon>campanulids</taxon>
        <taxon>Asterales</taxon>
        <taxon>Asteraceae</taxon>
        <taxon>Asteroideae</taxon>
        <taxon>Heliantheae alliance</taxon>
        <taxon>Tageteae</taxon>
        <taxon>Tagetes</taxon>
    </lineage>
</organism>
<dbReference type="EMBL" id="JAUHHV010000012">
    <property type="protein sequence ID" value="KAK1406342.1"/>
    <property type="molecule type" value="Genomic_DNA"/>
</dbReference>
<feature type="region of interest" description="Disordered" evidence="1">
    <location>
        <begin position="1"/>
        <end position="72"/>
    </location>
</feature>
<comment type="caution">
    <text evidence="2">The sequence shown here is derived from an EMBL/GenBank/DDBJ whole genome shotgun (WGS) entry which is preliminary data.</text>
</comment>
<evidence type="ECO:0000313" key="2">
    <source>
        <dbReference type="EMBL" id="KAK1406342.1"/>
    </source>
</evidence>
<protein>
    <submittedName>
        <fullName evidence="2">Uncharacterized protein</fullName>
    </submittedName>
</protein>
<keyword evidence="3" id="KW-1185">Reference proteome</keyword>
<gene>
    <name evidence="2" type="ORF">QVD17_41636</name>
</gene>
<feature type="compositionally biased region" description="Low complexity" evidence="1">
    <location>
        <begin position="1"/>
        <end position="18"/>
    </location>
</feature>
<feature type="compositionally biased region" description="Polar residues" evidence="1">
    <location>
        <begin position="58"/>
        <end position="72"/>
    </location>
</feature>